<sequence length="185" mass="20034">MVANSSNVTTAKPKIGGAIYTAPLGTELPKDTASELNEAFKSLGYISEDGLSNEDKRESEEIQAWGGDVVESAQKSKADKFTYTLIEALNIEVLKEIYGKDNVSGDLKNGITVKSNSKALEEHCLVIEMILKNNTVKRIVIPKGKVAEVGEIKYVDNEAAGYETTVQAFPDAEGNTHYEYIKGAG</sequence>
<accession>A0A8B4RA02</accession>
<dbReference type="EMBL" id="UHEQ01000004">
    <property type="protein sequence ID" value="SUN13036.1"/>
    <property type="molecule type" value="Genomic_DNA"/>
</dbReference>
<evidence type="ECO:0000313" key="2">
    <source>
        <dbReference type="Proteomes" id="UP000254076"/>
    </source>
</evidence>
<dbReference type="InterPro" id="IPR058154">
    <property type="entry name" value="Bxb1_TTP-like"/>
</dbReference>
<organism evidence="1 2">
    <name type="scientific">Streptococcus agalactiae</name>
    <dbReference type="NCBI Taxonomy" id="1311"/>
    <lineage>
        <taxon>Bacteria</taxon>
        <taxon>Bacillati</taxon>
        <taxon>Bacillota</taxon>
        <taxon>Bacilli</taxon>
        <taxon>Lactobacillales</taxon>
        <taxon>Streptococcaceae</taxon>
        <taxon>Streptococcus</taxon>
    </lineage>
</organism>
<dbReference type="Proteomes" id="UP000254076">
    <property type="component" value="Unassembled WGS sequence"/>
</dbReference>
<reference evidence="1 2" key="1">
    <citation type="submission" date="2018-06" db="EMBL/GenBank/DDBJ databases">
        <authorList>
            <consortium name="Pathogen Informatics"/>
            <person name="Doyle S."/>
        </authorList>
    </citation>
    <scope>NUCLEOTIDE SEQUENCE [LARGE SCALE GENOMIC DNA]</scope>
    <source>
        <strain evidence="1 2">NCTC8185</strain>
    </source>
</reference>
<evidence type="ECO:0000313" key="1">
    <source>
        <dbReference type="EMBL" id="SUN13036.1"/>
    </source>
</evidence>
<protein>
    <submittedName>
        <fullName evidence="1">Prophage LambdaSa1, structural protein</fullName>
    </submittedName>
</protein>
<comment type="caution">
    <text evidence="1">The sequence shown here is derived from an EMBL/GenBank/DDBJ whole genome shotgun (WGS) entry which is preliminary data.</text>
</comment>
<dbReference type="RefSeq" id="WP_154700349.1">
    <property type="nucleotide sequence ID" value="NZ_OX460941.1"/>
</dbReference>
<proteinExistence type="predicted"/>
<gene>
    <name evidence="1" type="ORF">NCTC8185_00186</name>
</gene>
<dbReference type="Pfam" id="PF25681">
    <property type="entry name" value="Phage_TTP_17"/>
    <property type="match status" value="1"/>
</dbReference>
<name>A0A8B4RA02_STRAG</name>
<dbReference type="AlphaFoldDB" id="A0A8B4RA02"/>